<evidence type="ECO:0000313" key="2">
    <source>
        <dbReference type="EMBL" id="MDC3417859.1"/>
    </source>
</evidence>
<dbReference type="RefSeq" id="WP_272446923.1">
    <property type="nucleotide sequence ID" value="NZ_JAMQKC010000015.1"/>
</dbReference>
<dbReference type="Proteomes" id="UP001145069">
    <property type="component" value="Unassembled WGS sequence"/>
</dbReference>
<evidence type="ECO:0000259" key="1">
    <source>
        <dbReference type="Pfam" id="PF01590"/>
    </source>
</evidence>
<name>A0A9X3WI81_9BACI</name>
<dbReference type="EMBL" id="JAMQKC010000015">
    <property type="protein sequence ID" value="MDC3417859.1"/>
    <property type="molecule type" value="Genomic_DNA"/>
</dbReference>
<reference evidence="2" key="1">
    <citation type="submission" date="2022-06" db="EMBL/GenBank/DDBJ databases">
        <title>Aquibacillus sp. a new bacterium isolated from soil saline samples.</title>
        <authorList>
            <person name="Galisteo C."/>
            <person name="De La Haba R."/>
            <person name="Sanchez-Porro C."/>
            <person name="Ventosa A."/>
        </authorList>
    </citation>
    <scope>NUCLEOTIDE SEQUENCE</scope>
    <source>
        <strain evidence="2">3ASR75-54</strain>
    </source>
</reference>
<evidence type="ECO:0000313" key="3">
    <source>
        <dbReference type="Proteomes" id="UP001145069"/>
    </source>
</evidence>
<proteinExistence type="predicted"/>
<dbReference type="Pfam" id="PF01590">
    <property type="entry name" value="GAF"/>
    <property type="match status" value="1"/>
</dbReference>
<dbReference type="AlphaFoldDB" id="A0A9X3WI81"/>
<comment type="caution">
    <text evidence="2">The sequence shown here is derived from an EMBL/GenBank/DDBJ whole genome shotgun (WGS) entry which is preliminary data.</text>
</comment>
<dbReference type="InterPro" id="IPR029016">
    <property type="entry name" value="GAF-like_dom_sf"/>
</dbReference>
<dbReference type="SUPFAM" id="SSF55781">
    <property type="entry name" value="GAF domain-like"/>
    <property type="match status" value="1"/>
</dbReference>
<accession>A0A9X3WI81</accession>
<protein>
    <submittedName>
        <fullName evidence="2">GAF domain-containing protein</fullName>
    </submittedName>
</protein>
<keyword evidence="3" id="KW-1185">Reference proteome</keyword>
<feature type="domain" description="GAF" evidence="1">
    <location>
        <begin position="8"/>
        <end position="141"/>
    </location>
</feature>
<dbReference type="InterPro" id="IPR003018">
    <property type="entry name" value="GAF"/>
</dbReference>
<gene>
    <name evidence="2" type="ORF">NC799_13230</name>
</gene>
<sequence>MEYNSCIDERFKKQCSMLREVVSCDFTGIALQKHSGMDIIWPYVSGNTNEKYKYITVRFGKGVAGKIISSSSPMLIEQFPENTLGKSTDYPILLAEKLISVYAVPIVLNGIPKGVILIGYRTLHVFTKNERMIVEKVALSIQQYPPNYLV</sequence>
<dbReference type="Gene3D" id="3.30.450.40">
    <property type="match status" value="1"/>
</dbReference>
<organism evidence="2 3">
    <name type="scientific">Aquibacillus salsiterrae</name>
    <dbReference type="NCBI Taxonomy" id="2950439"/>
    <lineage>
        <taxon>Bacteria</taxon>
        <taxon>Bacillati</taxon>
        <taxon>Bacillota</taxon>
        <taxon>Bacilli</taxon>
        <taxon>Bacillales</taxon>
        <taxon>Bacillaceae</taxon>
        <taxon>Aquibacillus</taxon>
    </lineage>
</organism>